<protein>
    <submittedName>
        <fullName evidence="2">tRNA threonylcarbamoyladenosine dehydratase</fullName>
    </submittedName>
</protein>
<dbReference type="GO" id="GO:0008641">
    <property type="term" value="F:ubiquitin-like modifier activating enzyme activity"/>
    <property type="evidence" value="ECO:0007669"/>
    <property type="project" value="InterPro"/>
</dbReference>
<dbReference type="InterPro" id="IPR035985">
    <property type="entry name" value="Ubiquitin-activating_enz"/>
</dbReference>
<dbReference type="Proteomes" id="UP000443070">
    <property type="component" value="Unassembled WGS sequence"/>
</dbReference>
<dbReference type="CDD" id="cd00755">
    <property type="entry name" value="YgdL_like"/>
    <property type="match status" value="1"/>
</dbReference>
<keyword evidence="4" id="KW-1185">Reference proteome</keyword>
<comment type="caution">
    <text evidence="2">The sequence shown here is derived from an EMBL/GenBank/DDBJ whole genome shotgun (WGS) entry which is preliminary data.</text>
</comment>
<reference evidence="4 5" key="1">
    <citation type="journal article" date="2019" name="Nat. Med.">
        <title>A library of human gut bacterial isolates paired with longitudinal multiomics data enables mechanistic microbiome research.</title>
        <authorList>
            <person name="Poyet M."/>
            <person name="Groussin M."/>
            <person name="Gibbons S.M."/>
            <person name="Avila-Pacheco J."/>
            <person name="Jiang X."/>
            <person name="Kearney S.M."/>
            <person name="Perrotta A.R."/>
            <person name="Berdy B."/>
            <person name="Zhao S."/>
            <person name="Lieberman T.D."/>
            <person name="Swanson P.K."/>
            <person name="Smith M."/>
            <person name="Roesemann S."/>
            <person name="Alexander J.E."/>
            <person name="Rich S.A."/>
            <person name="Livny J."/>
            <person name="Vlamakis H."/>
            <person name="Clish C."/>
            <person name="Bullock K."/>
            <person name="Deik A."/>
            <person name="Scott J."/>
            <person name="Pierce K.A."/>
            <person name="Xavier R.J."/>
            <person name="Alm E.J."/>
        </authorList>
    </citation>
    <scope>NUCLEOTIDE SEQUENCE [LARGE SCALE GENOMIC DNA]</scope>
    <source>
        <strain evidence="2 5">BIOML-A13</strain>
        <strain evidence="3 4">BIOML-A3</strain>
    </source>
</reference>
<gene>
    <name evidence="2" type="ORF">GMD11_06815</name>
    <name evidence="3" type="ORF">GMD18_06460</name>
</gene>
<evidence type="ECO:0000313" key="5">
    <source>
        <dbReference type="Proteomes" id="UP000484547"/>
    </source>
</evidence>
<dbReference type="Proteomes" id="UP000484547">
    <property type="component" value="Unassembled WGS sequence"/>
</dbReference>
<dbReference type="PANTHER" id="PTHR43267:SF1">
    <property type="entry name" value="TRNA THREONYLCARBAMOYLADENOSINE DEHYDRATASE"/>
    <property type="match status" value="1"/>
</dbReference>
<sequence>MDLSRVAMVIGKDKLPVLGQARIAVVGLGGVGSYVAESLCRSGVGHLLLIDADKVAASNINRQLPALTSTFGRFKTEVVRQRLLDINPDCEIETVSKFYEPGVFAEFFSGSFTFIADAIDSTPSKVDLLLECVQRDIPVISSMGTGNKLDPTYLAVEDISGTSVCPLARSVRKQLRAAGVKKGVTVVYSKEPVQRAEAGEVPGSMVFVPASAGLLMASYIVRQIIAENS</sequence>
<feature type="domain" description="THIF-type NAD/FAD binding fold" evidence="1">
    <location>
        <begin position="5"/>
        <end position="225"/>
    </location>
</feature>
<dbReference type="OrthoDB" id="9804150at2"/>
<dbReference type="AlphaFoldDB" id="A0A7X2XH51"/>
<accession>A0A7X2XH51</accession>
<evidence type="ECO:0000313" key="4">
    <source>
        <dbReference type="Proteomes" id="UP000443070"/>
    </source>
</evidence>
<dbReference type="GO" id="GO:0061504">
    <property type="term" value="P:cyclic threonylcarbamoyladenosine biosynthetic process"/>
    <property type="evidence" value="ECO:0007669"/>
    <property type="project" value="TreeGrafter"/>
</dbReference>
<evidence type="ECO:0000259" key="1">
    <source>
        <dbReference type="Pfam" id="PF00899"/>
    </source>
</evidence>
<dbReference type="InterPro" id="IPR000594">
    <property type="entry name" value="ThiF_NAD_FAD-bd"/>
</dbReference>
<dbReference type="SUPFAM" id="SSF69572">
    <property type="entry name" value="Activating enzymes of the ubiquitin-like proteins"/>
    <property type="match status" value="1"/>
</dbReference>
<organism evidence="2 5">
    <name type="scientific">Phascolarctobacterium faecium</name>
    <dbReference type="NCBI Taxonomy" id="33025"/>
    <lineage>
        <taxon>Bacteria</taxon>
        <taxon>Bacillati</taxon>
        <taxon>Bacillota</taxon>
        <taxon>Negativicutes</taxon>
        <taxon>Acidaminococcales</taxon>
        <taxon>Acidaminococcaceae</taxon>
        <taxon>Phascolarctobacterium</taxon>
    </lineage>
</organism>
<dbReference type="PANTHER" id="PTHR43267">
    <property type="entry name" value="TRNA THREONYLCARBAMOYLADENOSINE DEHYDRATASE"/>
    <property type="match status" value="1"/>
</dbReference>
<dbReference type="RefSeq" id="WP_155163978.1">
    <property type="nucleotide sequence ID" value="NZ_CAUDCT010000026.1"/>
</dbReference>
<evidence type="ECO:0000313" key="3">
    <source>
        <dbReference type="EMBL" id="MTU04030.1"/>
    </source>
</evidence>
<evidence type="ECO:0000313" key="2">
    <source>
        <dbReference type="EMBL" id="MTT75968.1"/>
    </source>
</evidence>
<dbReference type="EMBL" id="WNBW01000003">
    <property type="protein sequence ID" value="MTU04030.1"/>
    <property type="molecule type" value="Genomic_DNA"/>
</dbReference>
<dbReference type="EMBL" id="WNBM01000003">
    <property type="protein sequence ID" value="MTT75968.1"/>
    <property type="molecule type" value="Genomic_DNA"/>
</dbReference>
<dbReference type="Pfam" id="PF00899">
    <property type="entry name" value="ThiF"/>
    <property type="match status" value="1"/>
</dbReference>
<dbReference type="GO" id="GO:0061503">
    <property type="term" value="F:tRNA threonylcarbamoyladenosine dehydratase"/>
    <property type="evidence" value="ECO:0007669"/>
    <property type="project" value="TreeGrafter"/>
</dbReference>
<dbReference type="Gene3D" id="3.40.50.720">
    <property type="entry name" value="NAD(P)-binding Rossmann-like Domain"/>
    <property type="match status" value="1"/>
</dbReference>
<proteinExistence type="predicted"/>
<dbReference type="InterPro" id="IPR045886">
    <property type="entry name" value="ThiF/MoeB/HesA"/>
</dbReference>
<name>A0A7X2XH51_9FIRM</name>